<keyword evidence="2" id="KW-1185">Reference proteome</keyword>
<accession>A0A9D4EJR3</accession>
<evidence type="ECO:0000313" key="1">
    <source>
        <dbReference type="EMBL" id="KAH3781045.1"/>
    </source>
</evidence>
<gene>
    <name evidence="1" type="ORF">DPMN_158870</name>
</gene>
<reference evidence="1" key="1">
    <citation type="journal article" date="2019" name="bioRxiv">
        <title>The Genome of the Zebra Mussel, Dreissena polymorpha: A Resource for Invasive Species Research.</title>
        <authorList>
            <person name="McCartney M.A."/>
            <person name="Auch B."/>
            <person name="Kono T."/>
            <person name="Mallez S."/>
            <person name="Zhang Y."/>
            <person name="Obille A."/>
            <person name="Becker A."/>
            <person name="Abrahante J.E."/>
            <person name="Garbe J."/>
            <person name="Badalamenti J.P."/>
            <person name="Herman A."/>
            <person name="Mangelson H."/>
            <person name="Liachko I."/>
            <person name="Sullivan S."/>
            <person name="Sone E.D."/>
            <person name="Koren S."/>
            <person name="Silverstein K.A.T."/>
            <person name="Beckman K.B."/>
            <person name="Gohl D.M."/>
        </authorList>
    </citation>
    <scope>NUCLEOTIDE SEQUENCE</scope>
    <source>
        <strain evidence="1">Duluth1</strain>
        <tissue evidence="1">Whole animal</tissue>
    </source>
</reference>
<name>A0A9D4EJR3_DREPO</name>
<dbReference type="AlphaFoldDB" id="A0A9D4EJR3"/>
<comment type="caution">
    <text evidence="1">The sequence shown here is derived from an EMBL/GenBank/DDBJ whole genome shotgun (WGS) entry which is preliminary data.</text>
</comment>
<proteinExistence type="predicted"/>
<evidence type="ECO:0000313" key="2">
    <source>
        <dbReference type="Proteomes" id="UP000828390"/>
    </source>
</evidence>
<organism evidence="1 2">
    <name type="scientific">Dreissena polymorpha</name>
    <name type="common">Zebra mussel</name>
    <name type="synonym">Mytilus polymorpha</name>
    <dbReference type="NCBI Taxonomy" id="45954"/>
    <lineage>
        <taxon>Eukaryota</taxon>
        <taxon>Metazoa</taxon>
        <taxon>Spiralia</taxon>
        <taxon>Lophotrochozoa</taxon>
        <taxon>Mollusca</taxon>
        <taxon>Bivalvia</taxon>
        <taxon>Autobranchia</taxon>
        <taxon>Heteroconchia</taxon>
        <taxon>Euheterodonta</taxon>
        <taxon>Imparidentia</taxon>
        <taxon>Neoheterodontei</taxon>
        <taxon>Myida</taxon>
        <taxon>Dreissenoidea</taxon>
        <taxon>Dreissenidae</taxon>
        <taxon>Dreissena</taxon>
    </lineage>
</organism>
<reference evidence="1" key="2">
    <citation type="submission" date="2020-11" db="EMBL/GenBank/DDBJ databases">
        <authorList>
            <person name="McCartney M.A."/>
            <person name="Auch B."/>
            <person name="Kono T."/>
            <person name="Mallez S."/>
            <person name="Becker A."/>
            <person name="Gohl D.M."/>
            <person name="Silverstein K.A.T."/>
            <person name="Koren S."/>
            <person name="Bechman K.B."/>
            <person name="Herman A."/>
            <person name="Abrahante J.E."/>
            <person name="Garbe J."/>
        </authorList>
    </citation>
    <scope>NUCLEOTIDE SEQUENCE</scope>
    <source>
        <strain evidence="1">Duluth1</strain>
        <tissue evidence="1">Whole animal</tissue>
    </source>
</reference>
<protein>
    <submittedName>
        <fullName evidence="1">Uncharacterized protein</fullName>
    </submittedName>
</protein>
<dbReference type="Proteomes" id="UP000828390">
    <property type="component" value="Unassembled WGS sequence"/>
</dbReference>
<sequence>MFEKTVLDDKRRLLPVLLRDVHLPEFASSLENQTLPARVSRQSSIRGNGNTSLTVTSFNFRLSHKELPNRRTQFSLIPLLTPLK</sequence>
<dbReference type="EMBL" id="JAIWYP010000008">
    <property type="protein sequence ID" value="KAH3781045.1"/>
    <property type="molecule type" value="Genomic_DNA"/>
</dbReference>